<dbReference type="EMBL" id="MIEK01000020">
    <property type="protein sequence ID" value="OEH82562.1"/>
    <property type="molecule type" value="Genomic_DNA"/>
</dbReference>
<feature type="domain" description="Rhodanese" evidence="1">
    <location>
        <begin position="20"/>
        <end position="101"/>
    </location>
</feature>
<dbReference type="Pfam" id="PF00581">
    <property type="entry name" value="Rhodanese"/>
    <property type="match status" value="1"/>
</dbReference>
<organism evidence="2 3">
    <name type="scientific">Enterococcus rivorum</name>
    <dbReference type="NCBI Taxonomy" id="762845"/>
    <lineage>
        <taxon>Bacteria</taxon>
        <taxon>Bacillati</taxon>
        <taxon>Bacillota</taxon>
        <taxon>Bacilli</taxon>
        <taxon>Lactobacillales</taxon>
        <taxon>Enterococcaceae</taxon>
        <taxon>Enterococcus</taxon>
    </lineage>
</organism>
<dbReference type="InterPro" id="IPR050229">
    <property type="entry name" value="GlpE_sulfurtransferase"/>
</dbReference>
<dbReference type="SUPFAM" id="SSF52821">
    <property type="entry name" value="Rhodanese/Cell cycle control phosphatase"/>
    <property type="match status" value="1"/>
</dbReference>
<sequence>MFGFFNKVASISVKELQEKINEPLTLLDVRTPNEYRSGHIKKAKNIPLNKVNSYKGNSNDLIYVICQSGMRSKKAAKVLQKNGFKVVNVRGGMSQWTGQIQGGK</sequence>
<protein>
    <submittedName>
        <fullName evidence="2">Sulfurtransferase</fullName>
    </submittedName>
</protein>
<evidence type="ECO:0000259" key="1">
    <source>
        <dbReference type="PROSITE" id="PS50206"/>
    </source>
</evidence>
<reference evidence="2 3" key="1">
    <citation type="submission" date="2016-09" db="EMBL/GenBank/DDBJ databases">
        <authorList>
            <person name="Capua I."/>
            <person name="De Benedictis P."/>
            <person name="Joannis T."/>
            <person name="Lombin L.H."/>
            <person name="Cattoli G."/>
        </authorList>
    </citation>
    <scope>NUCLEOTIDE SEQUENCE [LARGE SCALE GENOMIC DNA]</scope>
    <source>
        <strain evidence="2 3">LMG 25899</strain>
    </source>
</reference>
<dbReference type="OrthoDB" id="9800872at2"/>
<gene>
    <name evidence="2" type="ORF">BCR26_12985</name>
</gene>
<dbReference type="PROSITE" id="PS50206">
    <property type="entry name" value="RHODANESE_3"/>
    <property type="match status" value="1"/>
</dbReference>
<name>A0A1E5KXH5_9ENTE</name>
<dbReference type="SMART" id="SM00450">
    <property type="entry name" value="RHOD"/>
    <property type="match status" value="1"/>
</dbReference>
<dbReference type="InterPro" id="IPR036873">
    <property type="entry name" value="Rhodanese-like_dom_sf"/>
</dbReference>
<dbReference type="AlphaFoldDB" id="A0A1E5KXH5"/>
<evidence type="ECO:0000313" key="2">
    <source>
        <dbReference type="EMBL" id="OEH82562.1"/>
    </source>
</evidence>
<keyword evidence="3" id="KW-1185">Reference proteome</keyword>
<dbReference type="STRING" id="762845.BCR26_12985"/>
<proteinExistence type="predicted"/>
<accession>A0A1E5KXH5</accession>
<dbReference type="Proteomes" id="UP000095256">
    <property type="component" value="Unassembled WGS sequence"/>
</dbReference>
<dbReference type="PANTHER" id="PTHR43031:SF17">
    <property type="entry name" value="SULFURTRANSFERASE YTWF-RELATED"/>
    <property type="match status" value="1"/>
</dbReference>
<dbReference type="GO" id="GO:0016740">
    <property type="term" value="F:transferase activity"/>
    <property type="evidence" value="ECO:0007669"/>
    <property type="project" value="UniProtKB-KW"/>
</dbReference>
<comment type="caution">
    <text evidence="2">The sequence shown here is derived from an EMBL/GenBank/DDBJ whole genome shotgun (WGS) entry which is preliminary data.</text>
</comment>
<evidence type="ECO:0000313" key="3">
    <source>
        <dbReference type="Proteomes" id="UP000095256"/>
    </source>
</evidence>
<dbReference type="PANTHER" id="PTHR43031">
    <property type="entry name" value="FAD-DEPENDENT OXIDOREDUCTASE"/>
    <property type="match status" value="1"/>
</dbReference>
<dbReference type="CDD" id="cd00158">
    <property type="entry name" value="RHOD"/>
    <property type="match status" value="1"/>
</dbReference>
<keyword evidence="2" id="KW-0808">Transferase</keyword>
<dbReference type="InterPro" id="IPR001763">
    <property type="entry name" value="Rhodanese-like_dom"/>
</dbReference>
<dbReference type="RefSeq" id="WP_069698478.1">
    <property type="nucleotide sequence ID" value="NZ_JAGGMA010000029.1"/>
</dbReference>
<dbReference type="Gene3D" id="3.40.250.10">
    <property type="entry name" value="Rhodanese-like domain"/>
    <property type="match status" value="1"/>
</dbReference>